<proteinExistence type="predicted"/>
<evidence type="ECO:0000313" key="2">
    <source>
        <dbReference type="Proteomes" id="UP001596513"/>
    </source>
</evidence>
<dbReference type="Proteomes" id="UP001596513">
    <property type="component" value="Unassembled WGS sequence"/>
</dbReference>
<accession>A0ABW2U1K5</accession>
<organism evidence="1 2">
    <name type="scientific">Hymenobacter humi</name>
    <dbReference type="NCBI Taxonomy" id="1411620"/>
    <lineage>
        <taxon>Bacteria</taxon>
        <taxon>Pseudomonadati</taxon>
        <taxon>Bacteroidota</taxon>
        <taxon>Cytophagia</taxon>
        <taxon>Cytophagales</taxon>
        <taxon>Hymenobacteraceae</taxon>
        <taxon>Hymenobacter</taxon>
    </lineage>
</organism>
<gene>
    <name evidence="1" type="ORF">ACFQT0_07895</name>
</gene>
<evidence type="ECO:0000313" key="1">
    <source>
        <dbReference type="EMBL" id="MFC7667340.1"/>
    </source>
</evidence>
<keyword evidence="2" id="KW-1185">Reference proteome</keyword>
<dbReference type="RefSeq" id="WP_380201797.1">
    <property type="nucleotide sequence ID" value="NZ_JBHTEK010000001.1"/>
</dbReference>
<dbReference type="EMBL" id="JBHTEK010000001">
    <property type="protein sequence ID" value="MFC7667340.1"/>
    <property type="molecule type" value="Genomic_DNA"/>
</dbReference>
<reference evidence="2" key="1">
    <citation type="journal article" date="2019" name="Int. J. Syst. Evol. Microbiol.">
        <title>The Global Catalogue of Microorganisms (GCM) 10K type strain sequencing project: providing services to taxonomists for standard genome sequencing and annotation.</title>
        <authorList>
            <consortium name="The Broad Institute Genomics Platform"/>
            <consortium name="The Broad Institute Genome Sequencing Center for Infectious Disease"/>
            <person name="Wu L."/>
            <person name="Ma J."/>
        </authorList>
    </citation>
    <scope>NUCLEOTIDE SEQUENCE [LARGE SCALE GENOMIC DNA]</scope>
    <source>
        <strain evidence="2">JCM 19635</strain>
    </source>
</reference>
<sequence length="70" mass="8074">MPPPNATPQQRRDVRTAHLNQFQATDMLCGQMCPELGGAPELLDIVGFNYYYDNQWQLHLPSVGLERHRH</sequence>
<protein>
    <submittedName>
        <fullName evidence="1">Uncharacterized protein</fullName>
    </submittedName>
</protein>
<name>A0ABW2U1K5_9BACT</name>
<comment type="caution">
    <text evidence="1">The sequence shown here is derived from an EMBL/GenBank/DDBJ whole genome shotgun (WGS) entry which is preliminary data.</text>
</comment>